<sequence>MRPMAASLISVVVES</sequence>
<reference evidence="1" key="2">
    <citation type="journal article" date="2015" name="Fish Shellfish Immunol.">
        <title>Early steps in the European eel (Anguilla anguilla)-Vibrio vulnificus interaction in the gills: Role of the RtxA13 toxin.</title>
        <authorList>
            <person name="Callol A."/>
            <person name="Pajuelo D."/>
            <person name="Ebbesson L."/>
            <person name="Teles M."/>
            <person name="MacKenzie S."/>
            <person name="Amaro C."/>
        </authorList>
    </citation>
    <scope>NUCLEOTIDE SEQUENCE</scope>
</reference>
<reference evidence="1" key="1">
    <citation type="submission" date="2014-11" db="EMBL/GenBank/DDBJ databases">
        <authorList>
            <person name="Amaro Gonzalez C."/>
        </authorList>
    </citation>
    <scope>NUCLEOTIDE SEQUENCE</scope>
</reference>
<proteinExistence type="predicted"/>
<name>A0A0E9R058_ANGAN</name>
<accession>A0A0E9R058</accession>
<protein>
    <submittedName>
        <fullName evidence="1">Uncharacterized protein</fullName>
    </submittedName>
</protein>
<evidence type="ECO:0000313" key="1">
    <source>
        <dbReference type="EMBL" id="JAH21718.1"/>
    </source>
</evidence>
<organism evidence="1">
    <name type="scientific">Anguilla anguilla</name>
    <name type="common">European freshwater eel</name>
    <name type="synonym">Muraena anguilla</name>
    <dbReference type="NCBI Taxonomy" id="7936"/>
    <lineage>
        <taxon>Eukaryota</taxon>
        <taxon>Metazoa</taxon>
        <taxon>Chordata</taxon>
        <taxon>Craniata</taxon>
        <taxon>Vertebrata</taxon>
        <taxon>Euteleostomi</taxon>
        <taxon>Actinopterygii</taxon>
        <taxon>Neopterygii</taxon>
        <taxon>Teleostei</taxon>
        <taxon>Anguilliformes</taxon>
        <taxon>Anguillidae</taxon>
        <taxon>Anguilla</taxon>
    </lineage>
</organism>
<dbReference type="EMBL" id="GBXM01086859">
    <property type="protein sequence ID" value="JAH21718.1"/>
    <property type="molecule type" value="Transcribed_RNA"/>
</dbReference>